<evidence type="ECO:0000256" key="12">
    <source>
        <dbReference type="SAM" id="Phobius"/>
    </source>
</evidence>
<dbReference type="InterPro" id="IPR046956">
    <property type="entry name" value="RLP23-like"/>
</dbReference>
<dbReference type="InterPro" id="IPR013210">
    <property type="entry name" value="LRR_N_plant-typ"/>
</dbReference>
<keyword evidence="10" id="KW-0675">Receptor</keyword>
<comment type="caution">
    <text evidence="15">The sequence shown here is derived from an EMBL/GenBank/DDBJ whole genome shotgun (WGS) entry which is preliminary data.</text>
</comment>
<dbReference type="InterPro" id="IPR055414">
    <property type="entry name" value="LRR_R13L4/SHOC2-like"/>
</dbReference>
<feature type="transmembrane region" description="Helical" evidence="12">
    <location>
        <begin position="7"/>
        <end position="28"/>
    </location>
</feature>
<evidence type="ECO:0000256" key="11">
    <source>
        <dbReference type="ARBA" id="ARBA00023180"/>
    </source>
</evidence>
<dbReference type="Pfam" id="PF08263">
    <property type="entry name" value="LRRNT_2"/>
    <property type="match status" value="1"/>
</dbReference>
<comment type="subcellular location">
    <subcellularLocation>
        <location evidence="1">Cell membrane</location>
        <topology evidence="1">Single-pass type I membrane protein</topology>
    </subcellularLocation>
</comment>
<keyword evidence="5 12" id="KW-0812">Transmembrane</keyword>
<gene>
    <name evidence="15" type="ORF">RJT34_05076</name>
</gene>
<evidence type="ECO:0000313" key="16">
    <source>
        <dbReference type="Proteomes" id="UP001359559"/>
    </source>
</evidence>
<name>A0AAN9K2P6_CLITE</name>
<dbReference type="Proteomes" id="UP001359559">
    <property type="component" value="Unassembled WGS sequence"/>
</dbReference>
<dbReference type="GO" id="GO:0005886">
    <property type="term" value="C:plasma membrane"/>
    <property type="evidence" value="ECO:0007669"/>
    <property type="project" value="UniProtKB-SubCell"/>
</dbReference>
<dbReference type="Pfam" id="PF00560">
    <property type="entry name" value="LRR_1"/>
    <property type="match status" value="6"/>
</dbReference>
<dbReference type="InterPro" id="IPR032675">
    <property type="entry name" value="LRR_dom_sf"/>
</dbReference>
<organism evidence="15 16">
    <name type="scientific">Clitoria ternatea</name>
    <name type="common">Butterfly pea</name>
    <dbReference type="NCBI Taxonomy" id="43366"/>
    <lineage>
        <taxon>Eukaryota</taxon>
        <taxon>Viridiplantae</taxon>
        <taxon>Streptophyta</taxon>
        <taxon>Embryophyta</taxon>
        <taxon>Tracheophyta</taxon>
        <taxon>Spermatophyta</taxon>
        <taxon>Magnoliopsida</taxon>
        <taxon>eudicotyledons</taxon>
        <taxon>Gunneridae</taxon>
        <taxon>Pentapetalae</taxon>
        <taxon>rosids</taxon>
        <taxon>fabids</taxon>
        <taxon>Fabales</taxon>
        <taxon>Fabaceae</taxon>
        <taxon>Papilionoideae</taxon>
        <taxon>50 kb inversion clade</taxon>
        <taxon>NPAAA clade</taxon>
        <taxon>indigoferoid/millettioid clade</taxon>
        <taxon>Phaseoleae</taxon>
        <taxon>Clitoria</taxon>
    </lineage>
</organism>
<keyword evidence="3" id="KW-1003">Cell membrane</keyword>
<evidence type="ECO:0000256" key="5">
    <source>
        <dbReference type="ARBA" id="ARBA00022692"/>
    </source>
</evidence>
<evidence type="ECO:0000313" key="15">
    <source>
        <dbReference type="EMBL" id="KAK7308818.1"/>
    </source>
</evidence>
<dbReference type="EMBL" id="JAYKXN010000002">
    <property type="protein sequence ID" value="KAK7308818.1"/>
    <property type="molecule type" value="Genomic_DNA"/>
</dbReference>
<dbReference type="SUPFAM" id="SSF52058">
    <property type="entry name" value="L domain-like"/>
    <property type="match status" value="2"/>
</dbReference>
<feature type="domain" description="Disease resistance R13L4/SHOC-2-like LRR" evidence="14">
    <location>
        <begin position="203"/>
        <end position="411"/>
    </location>
</feature>
<keyword evidence="11" id="KW-0325">Glycoprotein</keyword>
<evidence type="ECO:0000256" key="6">
    <source>
        <dbReference type="ARBA" id="ARBA00022729"/>
    </source>
</evidence>
<dbReference type="Pfam" id="PF23598">
    <property type="entry name" value="LRR_14"/>
    <property type="match status" value="1"/>
</dbReference>
<evidence type="ECO:0000256" key="9">
    <source>
        <dbReference type="ARBA" id="ARBA00023136"/>
    </source>
</evidence>
<evidence type="ECO:0000256" key="1">
    <source>
        <dbReference type="ARBA" id="ARBA00004251"/>
    </source>
</evidence>
<evidence type="ECO:0000256" key="10">
    <source>
        <dbReference type="ARBA" id="ARBA00023170"/>
    </source>
</evidence>
<dbReference type="Gene3D" id="3.80.10.10">
    <property type="entry name" value="Ribonuclease Inhibitor"/>
    <property type="match status" value="3"/>
</dbReference>
<sequence length="884" mass="99663">MNTSLSQYAIIFAWLLMLNIVGTCSFNIHCNQKDKHALLNFKQGVIDPSGVLSSWSTQQDCCQWKGVMCNNITSRVTTLSLPCHTTLPTYTDKVDKSHCLTGSIHLSLVEFEFLNYLDLSNNDFLAIHFDPVDSQTCHNISADTTSRQCVNSSVLGYFDLSDNTNLIIDSLEWLSRISSLDHLDLSAIDLHREVDWLRSVTMLPSLSYLVMRGCQLEDLSPSLEYANFTTLKLLDLSGNEFDSELPKWLFNLSSGITAIYLRSNSLRGQLPKALLNLRHLEHLSLRNNKLNGPIPDWLGQFELLQVLNLQGNIFFGSIPTNLGNLSSLTNLVVDGNQLTGVVSERNFAKLSKLKVLIMGISPPLIFDFDSHWVPPFQLEQLSFAFAGPNLPTWFYTQTSIDLLDIAYSSFQVEDKFHKFVSRRMTLFRLRWNSIYGDMSKVLLNSTFIGISSNDLKGGLPRLSSNVNLAQITNNSLSGSISSILCDHKMPSGKSNLKFLDISRNNLSGGLTNCWKNWRTLMHINLGSNNLTGQIPPSMGLLHNLTTLHLHQNKLYGEIPQSLRTCRSLLIFNVRENNFSGNIPNWIAPSAVAIQLRSNQFRGNIPEQICQMPSLIIFDFADNNISGHIPNCLHHMTSFVFNNASKSKLTFYIVLGDIYYYFEDSLDLVTKGQGLHYNKNLHFVTLIDLSSNELSGSIPPQMLNLVGLHSLNLSFNKLVGRIPEEIGNMENLESLDLSTNQLVGEIPEIMSKLTFLEYLNVSFNNFRGRIPSGTQLGGFDASSYMGNPGLCGPPLTKYCPQDTKSEDVNPYSEDNDGSHFLSWFYIGLASGFVTGFWGVCGTLFFNRKCRHAYFTFVYDLRDRFYVMIITKRNLFPSSKKFFLWQ</sequence>
<comment type="similarity">
    <text evidence="2">Belongs to the RLP family.</text>
</comment>
<dbReference type="PANTHER" id="PTHR48063">
    <property type="entry name" value="LRR RECEPTOR-LIKE KINASE"/>
    <property type="match status" value="1"/>
</dbReference>
<evidence type="ECO:0000256" key="4">
    <source>
        <dbReference type="ARBA" id="ARBA00022614"/>
    </source>
</evidence>
<reference evidence="15 16" key="1">
    <citation type="submission" date="2024-01" db="EMBL/GenBank/DDBJ databases">
        <title>The genomes of 5 underutilized Papilionoideae crops provide insights into root nodulation and disease resistance.</title>
        <authorList>
            <person name="Yuan L."/>
        </authorList>
    </citation>
    <scope>NUCLEOTIDE SEQUENCE [LARGE SCALE GENOMIC DNA]</scope>
    <source>
        <strain evidence="15">LY-2023</strain>
        <tissue evidence="15">Leaf</tissue>
    </source>
</reference>
<dbReference type="PANTHER" id="PTHR48063:SF98">
    <property type="entry name" value="LRR RECEPTOR-LIKE SERINE_THREONINE-PROTEIN KINASE FLS2"/>
    <property type="match status" value="1"/>
</dbReference>
<dbReference type="InterPro" id="IPR003591">
    <property type="entry name" value="Leu-rich_rpt_typical-subtyp"/>
</dbReference>
<accession>A0AAN9K2P6</accession>
<evidence type="ECO:0000256" key="3">
    <source>
        <dbReference type="ARBA" id="ARBA00022475"/>
    </source>
</evidence>
<evidence type="ECO:0000256" key="8">
    <source>
        <dbReference type="ARBA" id="ARBA00022989"/>
    </source>
</evidence>
<evidence type="ECO:0000259" key="14">
    <source>
        <dbReference type="Pfam" id="PF23598"/>
    </source>
</evidence>
<feature type="transmembrane region" description="Helical" evidence="12">
    <location>
        <begin position="822"/>
        <end position="844"/>
    </location>
</feature>
<dbReference type="SMART" id="SM00369">
    <property type="entry name" value="LRR_TYP"/>
    <property type="match status" value="7"/>
</dbReference>
<feature type="domain" description="Leucine-rich repeat-containing N-terminal plant-type" evidence="13">
    <location>
        <begin position="32"/>
        <end position="70"/>
    </location>
</feature>
<dbReference type="FunFam" id="3.80.10.10:FF:000095">
    <property type="entry name" value="LRR receptor-like serine/threonine-protein kinase GSO1"/>
    <property type="match status" value="1"/>
</dbReference>
<dbReference type="InterPro" id="IPR001611">
    <property type="entry name" value="Leu-rich_rpt"/>
</dbReference>
<keyword evidence="4" id="KW-0433">Leucine-rich repeat</keyword>
<keyword evidence="16" id="KW-1185">Reference proteome</keyword>
<evidence type="ECO:0000256" key="2">
    <source>
        <dbReference type="ARBA" id="ARBA00009592"/>
    </source>
</evidence>
<keyword evidence="7" id="KW-0677">Repeat</keyword>
<proteinExistence type="inferred from homology"/>
<evidence type="ECO:0000256" key="7">
    <source>
        <dbReference type="ARBA" id="ARBA00022737"/>
    </source>
</evidence>
<keyword evidence="8 12" id="KW-1133">Transmembrane helix</keyword>
<dbReference type="AlphaFoldDB" id="A0AAN9K2P6"/>
<dbReference type="FunFam" id="3.80.10.10:FF:000111">
    <property type="entry name" value="LRR receptor-like serine/threonine-protein kinase ERECTA"/>
    <property type="match status" value="1"/>
</dbReference>
<protein>
    <recommendedName>
        <fullName evidence="17">Leucine-rich repeat-containing N-terminal plant-type domain-containing protein</fullName>
    </recommendedName>
</protein>
<keyword evidence="9 12" id="KW-0472">Membrane</keyword>
<evidence type="ECO:0008006" key="17">
    <source>
        <dbReference type="Google" id="ProtNLM"/>
    </source>
</evidence>
<keyword evidence="6" id="KW-0732">Signal</keyword>
<evidence type="ECO:0000259" key="13">
    <source>
        <dbReference type="Pfam" id="PF08263"/>
    </source>
</evidence>